<evidence type="ECO:0000256" key="1">
    <source>
        <dbReference type="SAM" id="MobiDB-lite"/>
    </source>
</evidence>
<dbReference type="EMBL" id="JARBHB010000002">
    <property type="protein sequence ID" value="KAJ8894622.1"/>
    <property type="molecule type" value="Genomic_DNA"/>
</dbReference>
<gene>
    <name evidence="2" type="ORF">PR048_007286</name>
</gene>
<organism evidence="2 3">
    <name type="scientific">Dryococelus australis</name>
    <dbReference type="NCBI Taxonomy" id="614101"/>
    <lineage>
        <taxon>Eukaryota</taxon>
        <taxon>Metazoa</taxon>
        <taxon>Ecdysozoa</taxon>
        <taxon>Arthropoda</taxon>
        <taxon>Hexapoda</taxon>
        <taxon>Insecta</taxon>
        <taxon>Pterygota</taxon>
        <taxon>Neoptera</taxon>
        <taxon>Polyneoptera</taxon>
        <taxon>Phasmatodea</taxon>
        <taxon>Verophasmatodea</taxon>
        <taxon>Anareolatae</taxon>
        <taxon>Phasmatidae</taxon>
        <taxon>Eurycanthinae</taxon>
        <taxon>Dryococelus</taxon>
    </lineage>
</organism>
<keyword evidence="3" id="KW-1185">Reference proteome</keyword>
<dbReference type="Proteomes" id="UP001159363">
    <property type="component" value="Chromosome 2"/>
</dbReference>
<sequence>MRRLLKISHDVTHAIFHAPVMGWGRERGSLGVLSLLRSVLLWVLIRLKKVCGSSYHVTRELVGLPWFDGREEDCCGGQSGGYEGKLKHWWTQKLHTAIDSKYLAALESSCISSGWISSRAHSIPGRDYRSYLHNLANALTSRMRNTMGTCTEQNRQLCQAGCSQEENLYHIVQQCECSHDARVGCHDHFGAAVQRRLAERMTYVRRELVFATDAGKSSPLEWKDLCNQILRLFGAKELVVAPLTVSWMDVRTNSSAVFHEKLSGKGFSFTDLYRELFGTLFCWRAFGRSTNAPRWPWGCGGIVVRLLASHLGVPDDVASPYSPQFILIGSQDIVVESGSNPSIPLDKGFNRSFLDFRMWESFRTMPLVGRFSRGSPVSPAISFPRCSILNSITLSSSQYCDSERHTNLYTQFTHSRKSGVLQRAEHKFLGTAGAEQPFNFRASESSLRENIFAKKQVALLISPIQALLELLLSLTGIFSPELLEEYLRNVFAEEGLGEGIGHGCYLQSIPAFTWRDFGKPRKTEISMAGPEIEPGSSRMRVHRSEKQERGRTRPNLQQGDIFSGFVSSEISENQGKPKSECLDRQLNPVAPDGEPGSIPGGVAPEFSQPLHSGAAPYSPRFTFIGSQDLDFKSRCNLSAHPSLTLNSSRRELGHDLGFGYNAAMLDSGIPTLSFWSCSCHLGFRHVRWPLGLPYLQPVLCHLVPPIRTQNTICNRAGSNCRTLDRQAYALDHSAIATCTGTRVYKFPVYHLRPDSKLPCATSELISQAKEECYVKFGVISQLYIHSEVNESYFMYSSSNGYASNSGDSSFSDATEGTSDSISSVYTSSSSNLMSFSSPKLVETAGYRLVSLFPSILESQFVTFRE</sequence>
<evidence type="ECO:0000313" key="2">
    <source>
        <dbReference type="EMBL" id="KAJ8894622.1"/>
    </source>
</evidence>
<comment type="caution">
    <text evidence="2">The sequence shown here is derived from an EMBL/GenBank/DDBJ whole genome shotgun (WGS) entry which is preliminary data.</text>
</comment>
<accession>A0ABQ9IDS1</accession>
<proteinExistence type="predicted"/>
<feature type="compositionally biased region" description="Polar residues" evidence="1">
    <location>
        <begin position="554"/>
        <end position="574"/>
    </location>
</feature>
<feature type="region of interest" description="Disordered" evidence="1">
    <location>
        <begin position="527"/>
        <end position="606"/>
    </location>
</feature>
<reference evidence="2 3" key="1">
    <citation type="submission" date="2023-02" db="EMBL/GenBank/DDBJ databases">
        <title>LHISI_Scaffold_Assembly.</title>
        <authorList>
            <person name="Stuart O.P."/>
            <person name="Cleave R."/>
            <person name="Magrath M.J.L."/>
            <person name="Mikheyev A.S."/>
        </authorList>
    </citation>
    <scope>NUCLEOTIDE SEQUENCE [LARGE SCALE GENOMIC DNA]</scope>
    <source>
        <strain evidence="2">Daus_M_001</strain>
        <tissue evidence="2">Leg muscle</tissue>
    </source>
</reference>
<feature type="compositionally biased region" description="Basic and acidic residues" evidence="1">
    <location>
        <begin position="542"/>
        <end position="551"/>
    </location>
</feature>
<protein>
    <submittedName>
        <fullName evidence="2">Uncharacterized protein</fullName>
    </submittedName>
</protein>
<name>A0ABQ9IDS1_9NEOP</name>
<evidence type="ECO:0000313" key="3">
    <source>
        <dbReference type="Proteomes" id="UP001159363"/>
    </source>
</evidence>